<evidence type="ECO:0000256" key="3">
    <source>
        <dbReference type="ARBA" id="ARBA00023163"/>
    </source>
</evidence>
<keyword evidence="3" id="KW-0804">Transcription</keyword>
<keyword evidence="1" id="KW-0805">Transcription regulation</keyword>
<dbReference type="OrthoDB" id="327696at2"/>
<reference evidence="5 6" key="1">
    <citation type="submission" date="2012-12" db="EMBL/GenBank/DDBJ databases">
        <title>Genome assembly of Fulvivirga imtechensis AK7.</title>
        <authorList>
            <person name="Nupur N."/>
            <person name="Khatri I."/>
            <person name="Kumar R."/>
            <person name="Subramanian S."/>
            <person name="Pinnaka A."/>
        </authorList>
    </citation>
    <scope>NUCLEOTIDE SEQUENCE [LARGE SCALE GENOMIC DNA]</scope>
    <source>
        <strain evidence="5 6">AK7</strain>
    </source>
</reference>
<dbReference type="RefSeq" id="WP_009582203.1">
    <property type="nucleotide sequence ID" value="NZ_AMZN01000072.1"/>
</dbReference>
<evidence type="ECO:0000313" key="5">
    <source>
        <dbReference type="EMBL" id="ELR69512.1"/>
    </source>
</evidence>
<dbReference type="GO" id="GO:0003700">
    <property type="term" value="F:DNA-binding transcription factor activity"/>
    <property type="evidence" value="ECO:0007669"/>
    <property type="project" value="InterPro"/>
</dbReference>
<evidence type="ECO:0000313" key="6">
    <source>
        <dbReference type="Proteomes" id="UP000011135"/>
    </source>
</evidence>
<evidence type="ECO:0000259" key="4">
    <source>
        <dbReference type="PROSITE" id="PS50995"/>
    </source>
</evidence>
<feature type="domain" description="HTH marR-type" evidence="4">
    <location>
        <begin position="4"/>
        <end position="144"/>
    </location>
</feature>
<keyword evidence="6" id="KW-1185">Reference proteome</keyword>
<dbReference type="SMART" id="SM00347">
    <property type="entry name" value="HTH_MARR"/>
    <property type="match status" value="1"/>
</dbReference>
<accession>L8JQ53</accession>
<dbReference type="GO" id="GO:0003677">
    <property type="term" value="F:DNA binding"/>
    <property type="evidence" value="ECO:0007669"/>
    <property type="project" value="UniProtKB-KW"/>
</dbReference>
<dbReference type="InterPro" id="IPR000835">
    <property type="entry name" value="HTH_MarR-typ"/>
</dbReference>
<dbReference type="Pfam" id="PF12802">
    <property type="entry name" value="MarR_2"/>
    <property type="match status" value="1"/>
</dbReference>
<dbReference type="PANTHER" id="PTHR42756">
    <property type="entry name" value="TRANSCRIPTIONAL REGULATOR, MARR"/>
    <property type="match status" value="1"/>
</dbReference>
<protein>
    <recommendedName>
        <fullName evidence="4">HTH marR-type domain-containing protein</fullName>
    </recommendedName>
</protein>
<proteinExistence type="predicted"/>
<comment type="caution">
    <text evidence="5">The sequence shown here is derived from an EMBL/GenBank/DDBJ whole genome shotgun (WGS) entry which is preliminary data.</text>
</comment>
<evidence type="ECO:0000256" key="1">
    <source>
        <dbReference type="ARBA" id="ARBA00023015"/>
    </source>
</evidence>
<dbReference type="InterPro" id="IPR036388">
    <property type="entry name" value="WH-like_DNA-bd_sf"/>
</dbReference>
<sequence length="162" mass="18448">MKNREELINEFMDVFELLIAKTQETDQSCITIIGANDITKQDLAIIAFVGKRGEVIMREIAEYLDIPYSTATGIIDKLVNKKVLKRVNCPDDRRKVAVGLTPKKGQEVFQQFTAFRHGLGAKVLAPMDERDFEDMDRIMKKMVKQISVNMQKEADQNIAKAQ</sequence>
<dbReference type="PROSITE" id="PS50995">
    <property type="entry name" value="HTH_MARR_2"/>
    <property type="match status" value="1"/>
</dbReference>
<keyword evidence="2" id="KW-0238">DNA-binding</keyword>
<dbReference type="AlphaFoldDB" id="L8JQ53"/>
<dbReference type="EMBL" id="AMZN01000072">
    <property type="protein sequence ID" value="ELR69512.1"/>
    <property type="molecule type" value="Genomic_DNA"/>
</dbReference>
<organism evidence="5 6">
    <name type="scientific">Fulvivirga imtechensis AK7</name>
    <dbReference type="NCBI Taxonomy" id="1237149"/>
    <lineage>
        <taxon>Bacteria</taxon>
        <taxon>Pseudomonadati</taxon>
        <taxon>Bacteroidota</taxon>
        <taxon>Cytophagia</taxon>
        <taxon>Cytophagales</taxon>
        <taxon>Fulvivirgaceae</taxon>
        <taxon>Fulvivirga</taxon>
    </lineage>
</organism>
<dbReference type="PANTHER" id="PTHR42756:SF1">
    <property type="entry name" value="TRANSCRIPTIONAL REPRESSOR OF EMRAB OPERON"/>
    <property type="match status" value="1"/>
</dbReference>
<dbReference type="InterPro" id="IPR036390">
    <property type="entry name" value="WH_DNA-bd_sf"/>
</dbReference>
<dbReference type="Gene3D" id="1.10.10.10">
    <property type="entry name" value="Winged helix-like DNA-binding domain superfamily/Winged helix DNA-binding domain"/>
    <property type="match status" value="1"/>
</dbReference>
<dbReference type="SUPFAM" id="SSF46785">
    <property type="entry name" value="Winged helix' DNA-binding domain"/>
    <property type="match status" value="1"/>
</dbReference>
<dbReference type="Proteomes" id="UP000011135">
    <property type="component" value="Unassembled WGS sequence"/>
</dbReference>
<gene>
    <name evidence="5" type="ORF">C900_05044</name>
</gene>
<dbReference type="eggNOG" id="COG1846">
    <property type="taxonomic scope" value="Bacteria"/>
</dbReference>
<evidence type="ECO:0000256" key="2">
    <source>
        <dbReference type="ARBA" id="ARBA00023125"/>
    </source>
</evidence>
<name>L8JQ53_9BACT</name>